<gene>
    <name evidence="2" type="ORF">G4B88_023937</name>
</gene>
<organism evidence="2 3">
    <name type="scientific">Cannabis sativa</name>
    <name type="common">Hemp</name>
    <name type="synonym">Marijuana</name>
    <dbReference type="NCBI Taxonomy" id="3483"/>
    <lineage>
        <taxon>Eukaryota</taxon>
        <taxon>Viridiplantae</taxon>
        <taxon>Streptophyta</taxon>
        <taxon>Embryophyta</taxon>
        <taxon>Tracheophyta</taxon>
        <taxon>Spermatophyta</taxon>
        <taxon>Magnoliopsida</taxon>
        <taxon>eudicotyledons</taxon>
        <taxon>Gunneridae</taxon>
        <taxon>Pentapetalae</taxon>
        <taxon>rosids</taxon>
        <taxon>fabids</taxon>
        <taxon>Rosales</taxon>
        <taxon>Cannabaceae</taxon>
        <taxon>Cannabis</taxon>
    </lineage>
</organism>
<dbReference type="GO" id="GO:0016791">
    <property type="term" value="F:phosphatase activity"/>
    <property type="evidence" value="ECO:0007669"/>
    <property type="project" value="InterPro"/>
</dbReference>
<name>A0A7J6GKF9_CANSA</name>
<dbReference type="PANTHER" id="PTHR20889">
    <property type="entry name" value="PHOSPHATASE, ORPHAN 1, 2"/>
    <property type="match status" value="1"/>
</dbReference>
<keyword evidence="3" id="KW-1185">Reference proteome</keyword>
<proteinExistence type="predicted"/>
<protein>
    <submittedName>
        <fullName evidence="2">Uncharacterized protein</fullName>
    </submittedName>
</protein>
<accession>A0A7J6GKF9</accession>
<feature type="compositionally biased region" description="Polar residues" evidence="1">
    <location>
        <begin position="111"/>
        <end position="132"/>
    </location>
</feature>
<dbReference type="Proteomes" id="UP000583929">
    <property type="component" value="Unassembled WGS sequence"/>
</dbReference>
<evidence type="ECO:0000313" key="2">
    <source>
        <dbReference type="EMBL" id="KAF4383363.1"/>
    </source>
</evidence>
<evidence type="ECO:0000313" key="3">
    <source>
        <dbReference type="Proteomes" id="UP000583929"/>
    </source>
</evidence>
<evidence type="ECO:0000256" key="1">
    <source>
        <dbReference type="SAM" id="MobiDB-lite"/>
    </source>
</evidence>
<dbReference type="EMBL" id="JAATIQ010000098">
    <property type="protein sequence ID" value="KAF4383363.1"/>
    <property type="molecule type" value="Genomic_DNA"/>
</dbReference>
<reference evidence="2 3" key="1">
    <citation type="journal article" date="2020" name="bioRxiv">
        <title>Sequence and annotation of 42 cannabis genomes reveals extensive copy number variation in cannabinoid synthesis and pathogen resistance genes.</title>
        <authorList>
            <person name="Mckernan K.J."/>
            <person name="Helbert Y."/>
            <person name="Kane L.T."/>
            <person name="Ebling H."/>
            <person name="Zhang L."/>
            <person name="Liu B."/>
            <person name="Eaton Z."/>
            <person name="Mclaughlin S."/>
            <person name="Kingan S."/>
            <person name="Baybayan P."/>
            <person name="Concepcion G."/>
            <person name="Jordan M."/>
            <person name="Riva A."/>
            <person name="Barbazuk W."/>
            <person name="Harkins T."/>
        </authorList>
    </citation>
    <scope>NUCLEOTIDE SEQUENCE [LARGE SCALE GENOMIC DNA]</scope>
    <source>
        <strain evidence="3">cv. Jamaican Lion 4</strain>
        <tissue evidence="2">Leaf</tissue>
    </source>
</reference>
<dbReference type="PANTHER" id="PTHR20889:SF12">
    <property type="entry name" value="LP01149P"/>
    <property type="match status" value="1"/>
</dbReference>
<dbReference type="AlphaFoldDB" id="A0A7J6GKF9"/>
<dbReference type="InterPro" id="IPR016965">
    <property type="entry name" value="Pase_PHOSPHO-typ"/>
</dbReference>
<sequence>MSSVVKSLEPLSGLTRDLSVPFVYVVPTELGREEKVDHDDEEVVLMSSRTDDYCPSLKLEESDFVMPRKNFPLWRLIANDPFLIKAKIHEWSDGEEFQKSSTTRLPKRPTRTQAQSQVRTPQQQGSNASSQADDYCPSLKLEESDFVMPRKNFLLWRLIANDPLLIKAKIHEWSDGEEFQKVLLKLINTISTGDHEIESVFTAPPSNSKYQILPLMSFPTGQTLCDIDHQILDQYHLD</sequence>
<dbReference type="Pfam" id="PF06888">
    <property type="entry name" value="Put_Phosphatase"/>
    <property type="match status" value="2"/>
</dbReference>
<comment type="caution">
    <text evidence="2">The sequence shown here is derived from an EMBL/GenBank/DDBJ whole genome shotgun (WGS) entry which is preliminary data.</text>
</comment>
<feature type="region of interest" description="Disordered" evidence="1">
    <location>
        <begin position="97"/>
        <end position="134"/>
    </location>
</feature>